<sequence length="401" mass="43810">MAGILTEARGEIVTVDQLWPGRALQTEVWLPAITNMSTDSWEPRETLTLLDEFRLAGDAKTFFAVSGTPLTTVADTSKSARHLMLADDKASGRGYVTADFIDYLERDLAELRLLDDGHGGELVLRAVTHRLAQAVDLLNDSMYSAATGRRLLSVVGQMAQLAGWLGFDLGRHGFAQRTYLLGLRAAVSSGDKQLGALVLSCIAFQQTWRNRTHDAVSIMSTVRQGLRGGATPRVQALIAMREARAFATTGMHAPASAALDRALQALAHGAHENDPKWVYWMDSTVLTSEAGRCYLHLGDTKRAESQLAEGLAHLGENATRDRVLYGLSLALAHTRGAGGRQDLELACYEAEQVLPMLPEVGSARCRKLIETITTELRPHRTTSTVREFLDKFAMLKQAPIC</sequence>
<dbReference type="STRING" id="1210089.GCA_001613165_06053"/>
<keyword evidence="2" id="KW-1185">Reference proteome</keyword>
<dbReference type="EMBL" id="QQAZ01000020">
    <property type="protein sequence ID" value="RDI43561.1"/>
    <property type="molecule type" value="Genomic_DNA"/>
</dbReference>
<evidence type="ECO:0000313" key="1">
    <source>
        <dbReference type="EMBL" id="RDI43561.1"/>
    </source>
</evidence>
<dbReference type="AlphaFoldDB" id="A0A370GIR8"/>
<gene>
    <name evidence="1" type="ORF">DFR68_12028</name>
</gene>
<evidence type="ECO:0008006" key="3">
    <source>
        <dbReference type="Google" id="ProtNLM"/>
    </source>
</evidence>
<organism evidence="1 2">
    <name type="scientific">Nocardia mexicana</name>
    <dbReference type="NCBI Taxonomy" id="279262"/>
    <lineage>
        <taxon>Bacteria</taxon>
        <taxon>Bacillati</taxon>
        <taxon>Actinomycetota</taxon>
        <taxon>Actinomycetes</taxon>
        <taxon>Mycobacteriales</taxon>
        <taxon>Nocardiaceae</taxon>
        <taxon>Nocardia</taxon>
    </lineage>
</organism>
<comment type="caution">
    <text evidence="1">The sequence shown here is derived from an EMBL/GenBank/DDBJ whole genome shotgun (WGS) entry which is preliminary data.</text>
</comment>
<protein>
    <recommendedName>
        <fullName evidence="3">Transcriptional regulator</fullName>
    </recommendedName>
</protein>
<name>A0A370GIR8_9NOCA</name>
<evidence type="ECO:0000313" key="2">
    <source>
        <dbReference type="Proteomes" id="UP000255355"/>
    </source>
</evidence>
<reference evidence="1 2" key="1">
    <citation type="submission" date="2018-07" db="EMBL/GenBank/DDBJ databases">
        <title>Genomic Encyclopedia of Type Strains, Phase IV (KMG-IV): sequencing the most valuable type-strain genomes for metagenomic binning, comparative biology and taxonomic classification.</title>
        <authorList>
            <person name="Goeker M."/>
        </authorList>
    </citation>
    <scope>NUCLEOTIDE SEQUENCE [LARGE SCALE GENOMIC DNA]</scope>
    <source>
        <strain evidence="1 2">DSM 44952</strain>
    </source>
</reference>
<proteinExistence type="predicted"/>
<dbReference type="Proteomes" id="UP000255355">
    <property type="component" value="Unassembled WGS sequence"/>
</dbReference>
<accession>A0A370GIR8</accession>